<sequence>ELEFEFEIRTQMELNAVLKIYRKATGKFLGFLYPWSDSRRRYILKSLQSLYKFNFQMMYESQKVSKNPLVFKLHYSELNNINDEAIQCGMERTGPHNEFYNKG</sequence>
<accession>A0A8J2KLC4</accession>
<reference evidence="1" key="1">
    <citation type="submission" date="2021-06" db="EMBL/GenBank/DDBJ databases">
        <authorList>
            <person name="Hodson N. C."/>
            <person name="Mongue J. A."/>
            <person name="Jaron S. K."/>
        </authorList>
    </citation>
    <scope>NUCLEOTIDE SEQUENCE</scope>
</reference>
<name>A0A8J2KLC4_9HEXA</name>
<protein>
    <submittedName>
        <fullName evidence="1">Uncharacterized protein</fullName>
    </submittedName>
</protein>
<comment type="caution">
    <text evidence="1">The sequence shown here is derived from an EMBL/GenBank/DDBJ whole genome shotgun (WGS) entry which is preliminary data.</text>
</comment>
<feature type="non-terminal residue" evidence="1">
    <location>
        <position position="1"/>
    </location>
</feature>
<evidence type="ECO:0000313" key="2">
    <source>
        <dbReference type="Proteomes" id="UP000708208"/>
    </source>
</evidence>
<gene>
    <name evidence="1" type="ORF">AFUS01_LOCUS27247</name>
</gene>
<proteinExistence type="predicted"/>
<dbReference type="Proteomes" id="UP000708208">
    <property type="component" value="Unassembled WGS sequence"/>
</dbReference>
<evidence type="ECO:0000313" key="1">
    <source>
        <dbReference type="EMBL" id="CAG7816635.1"/>
    </source>
</evidence>
<dbReference type="AlphaFoldDB" id="A0A8J2KLC4"/>
<organism evidence="1 2">
    <name type="scientific">Allacma fusca</name>
    <dbReference type="NCBI Taxonomy" id="39272"/>
    <lineage>
        <taxon>Eukaryota</taxon>
        <taxon>Metazoa</taxon>
        <taxon>Ecdysozoa</taxon>
        <taxon>Arthropoda</taxon>
        <taxon>Hexapoda</taxon>
        <taxon>Collembola</taxon>
        <taxon>Symphypleona</taxon>
        <taxon>Sminthuridae</taxon>
        <taxon>Allacma</taxon>
    </lineage>
</organism>
<dbReference type="EMBL" id="CAJVCH010374750">
    <property type="protein sequence ID" value="CAG7816635.1"/>
    <property type="molecule type" value="Genomic_DNA"/>
</dbReference>
<keyword evidence="2" id="KW-1185">Reference proteome</keyword>